<keyword evidence="4" id="KW-1185">Reference proteome</keyword>
<dbReference type="OrthoDB" id="9781411at2"/>
<feature type="transmembrane region" description="Helical" evidence="1">
    <location>
        <begin position="84"/>
        <end position="108"/>
    </location>
</feature>
<dbReference type="InterPro" id="IPR036291">
    <property type="entry name" value="NAD(P)-bd_dom_sf"/>
</dbReference>
<dbReference type="GO" id="GO:0006813">
    <property type="term" value="P:potassium ion transport"/>
    <property type="evidence" value="ECO:0007669"/>
    <property type="project" value="InterPro"/>
</dbReference>
<proteinExistence type="predicted"/>
<dbReference type="Gene3D" id="3.40.50.720">
    <property type="entry name" value="NAD(P)-binding Rossmann-like Domain"/>
    <property type="match status" value="2"/>
</dbReference>
<dbReference type="SUPFAM" id="SSF81324">
    <property type="entry name" value="Voltage-gated potassium channels"/>
    <property type="match status" value="1"/>
</dbReference>
<dbReference type="InterPro" id="IPR003148">
    <property type="entry name" value="RCK_N"/>
</dbReference>
<dbReference type="Pfam" id="PF02254">
    <property type="entry name" value="TrkA_N"/>
    <property type="match status" value="2"/>
</dbReference>
<dbReference type="PANTHER" id="PTHR43833">
    <property type="entry name" value="POTASSIUM CHANNEL PROTEIN 2-RELATED-RELATED"/>
    <property type="match status" value="1"/>
</dbReference>
<keyword evidence="1" id="KW-0472">Membrane</keyword>
<evidence type="ECO:0000259" key="2">
    <source>
        <dbReference type="PROSITE" id="PS51201"/>
    </source>
</evidence>
<accession>A0A2U2MY74</accession>
<dbReference type="PROSITE" id="PS51201">
    <property type="entry name" value="RCK_N"/>
    <property type="match status" value="1"/>
</dbReference>
<dbReference type="InterPro" id="IPR050721">
    <property type="entry name" value="Trk_Ktr_HKT_K-transport"/>
</dbReference>
<protein>
    <submittedName>
        <fullName evidence="3">Potassium transporter TrkA</fullName>
    </submittedName>
</protein>
<organism evidence="3 4">
    <name type="scientific">Sediminicurvatus halobius</name>
    <dbReference type="NCBI Taxonomy" id="2182432"/>
    <lineage>
        <taxon>Bacteria</taxon>
        <taxon>Pseudomonadati</taxon>
        <taxon>Pseudomonadota</taxon>
        <taxon>Gammaproteobacteria</taxon>
        <taxon>Chromatiales</taxon>
        <taxon>Ectothiorhodospiraceae</taxon>
        <taxon>Sediminicurvatus</taxon>
    </lineage>
</organism>
<dbReference type="PANTHER" id="PTHR43833:SF9">
    <property type="entry name" value="POTASSIUM CHANNEL PROTEIN YUGO-RELATED"/>
    <property type="match status" value="1"/>
</dbReference>
<comment type="caution">
    <text evidence="3">The sequence shown here is derived from an EMBL/GenBank/DDBJ whole genome shotgun (WGS) entry which is preliminary data.</text>
</comment>
<evidence type="ECO:0000313" key="4">
    <source>
        <dbReference type="Proteomes" id="UP000245474"/>
    </source>
</evidence>
<gene>
    <name evidence="3" type="ORF">DEM34_14295</name>
</gene>
<dbReference type="AlphaFoldDB" id="A0A2U2MY74"/>
<name>A0A2U2MY74_9GAMM</name>
<evidence type="ECO:0000313" key="3">
    <source>
        <dbReference type="EMBL" id="PWG61896.1"/>
    </source>
</evidence>
<sequence length="580" mass="64639">MEQLLHLRRHSVVPMVLRRMRAPLITLIVSYSVSVLGLVLIPGASADGTPYRMDFLNAFYVVSYTATTIGFGEIPHAYSGVQRLWMTLSLYLVVIAWFYAIGTIVGLVRDPAFQQAVTWNRFRHQVQGLAEPFHLVCGYGDTGAQLVQEITDGDGRAVVLERVEGHTYELGIEDLRSYVPRFSGDDSNVDNLLAAGITQAHCRSVLAVTDDDHANLQIAITAKLLNPSLPVIARSGNDETHANMASFGTDYIVSAFDTFAGGFAMAIESPRLHRVYEWMSPRPEIPLTSERLPPPGRWIVCAPGRLGKRLCQRLAPTDTEVVLVSAEKPAWMAADQPHVPGKGTEAETLKQAGIEGQDTVGVIAGTDDDADNLSIVMTARELRPELFITARLNARANRRVFEAAELDMIMEPSGIIALRIMRVLSTPRLPQFLRRLRDYDDARIGELLEHWQQLMGTETPRIRAFTVGPQEMPAVADALPRRPVTLEALLRDPRQRDETLPAEVLMLERDGELTLLPEPGVRLEIGDTVLICARADALGPLSWTVNNLDVFRYVMTGEQRPDGWLWRRLAERRVPEHRRA</sequence>
<dbReference type="SUPFAM" id="SSF51735">
    <property type="entry name" value="NAD(P)-binding Rossmann-fold domains"/>
    <property type="match status" value="2"/>
</dbReference>
<reference evidence="3 4" key="1">
    <citation type="submission" date="2018-05" db="EMBL/GenBank/DDBJ databases">
        <title>Spiribacter halobius sp. nov., a moderately halophilic bacterium isolated from marine solar saltern.</title>
        <authorList>
            <person name="Zheng W.-S."/>
            <person name="Lu D.-C."/>
            <person name="Du Z.-J."/>
        </authorList>
    </citation>
    <scope>NUCLEOTIDE SEQUENCE [LARGE SCALE GENOMIC DNA]</scope>
    <source>
        <strain evidence="3 4">E85</strain>
    </source>
</reference>
<feature type="transmembrane region" description="Helical" evidence="1">
    <location>
        <begin position="21"/>
        <end position="43"/>
    </location>
</feature>
<feature type="domain" description="RCK N-terminal" evidence="2">
    <location>
        <begin position="131"/>
        <end position="253"/>
    </location>
</feature>
<keyword evidence="1" id="KW-0812">Transmembrane</keyword>
<feature type="transmembrane region" description="Helical" evidence="1">
    <location>
        <begin position="55"/>
        <end position="72"/>
    </location>
</feature>
<dbReference type="RefSeq" id="WP_109679506.1">
    <property type="nucleotide sequence ID" value="NZ_CP086615.1"/>
</dbReference>
<keyword evidence="1" id="KW-1133">Transmembrane helix</keyword>
<evidence type="ECO:0000256" key="1">
    <source>
        <dbReference type="SAM" id="Phobius"/>
    </source>
</evidence>
<dbReference type="Proteomes" id="UP000245474">
    <property type="component" value="Unassembled WGS sequence"/>
</dbReference>
<dbReference type="EMBL" id="QFFI01000025">
    <property type="protein sequence ID" value="PWG61896.1"/>
    <property type="molecule type" value="Genomic_DNA"/>
</dbReference>